<dbReference type="EMBL" id="CALLCH030000012">
    <property type="protein sequence ID" value="CAI4214639.1"/>
    <property type="molecule type" value="Genomic_DNA"/>
</dbReference>
<evidence type="ECO:0008006" key="4">
    <source>
        <dbReference type="Google" id="ProtNLM"/>
    </source>
</evidence>
<dbReference type="Gene3D" id="3.40.50.300">
    <property type="entry name" value="P-loop containing nucleotide triphosphate hydrolases"/>
    <property type="match status" value="1"/>
</dbReference>
<organism evidence="2 3">
    <name type="scientific">Parascedosporium putredinis</name>
    <dbReference type="NCBI Taxonomy" id="1442378"/>
    <lineage>
        <taxon>Eukaryota</taxon>
        <taxon>Fungi</taxon>
        <taxon>Dikarya</taxon>
        <taxon>Ascomycota</taxon>
        <taxon>Pezizomycotina</taxon>
        <taxon>Sordariomycetes</taxon>
        <taxon>Hypocreomycetidae</taxon>
        <taxon>Microascales</taxon>
        <taxon>Microascaceae</taxon>
        <taxon>Parascedosporium</taxon>
    </lineage>
</organism>
<feature type="compositionally biased region" description="Basic and acidic residues" evidence="1">
    <location>
        <begin position="738"/>
        <end position="747"/>
    </location>
</feature>
<sequence>MTTINPKLIKRFEATTVYSHPARPPISSSSMASTAAQPTPGRARTTLGGILLKRALLYSNDVRDPALEIQRSLYVSTYGIIFLGTPHTGSNLASWGRILQAMSGVVPKKILNTEPVLLKTLKKDNVVLQEINNHFLDIYQRFKIHMVRENKKTDLKYTVDYVVDNKSAGPQLPGVTYYSIEATHSTMCKFETAESPGYSNVSSAIRDWIQEAPDSIQMRWTLEEEERNARAMNAFNQMAKQLGSPLPAHPVASPSPAVSPAPLTIHPYQFKPNAYFKGRESELEQLHSYLRNPDRLAAGTSAVLLQSLPGGGKSHLARQYIQIHGSSYPGGVFWIRAKSEQEMADAFWKIASSKIIQDSDDQSWRRGALEPNKMVETVRRWFESFEGWLIVFDGIHFDGRHEPDFIPHAKNTSILYTSTNRAATGDYRFDNPMLMELGQLSKEQAQELLLEEMGKQPPFHKFDLLQAGKAHLKVTREPLAKYTRSFNHTREAGILDAYKNVKEDLQRRGAVEALNLVHILCFFAPIIPVEMLVLGLGALDNRTPIKTADAFNRKSINNTLSILIRYALVGRNEDDGGSNTSSPNKHRHGHTKRMAPEFLDTLRIHSIIQRFFRNDLGSSRQIAFWLERAIAVYCRSFDVANVRIGRSSRVGLPDDYRRYRIHGEQLLKHVDRLVKKHESLLGECKLQLEERLDLVEVAVENLTKVVSIDIMSGRVDKVPKSVFEISSSSCSDSSSSRTSDRATPVREDGEEGGVGARDGRIGAWVFHEEAGVVESPGIYDDMAHHDWHDFPYPRVNMIPMPLLPEDLDPSDTEYSRTPRPPMPFYGEGKSRDDPAHHRTVKKMEERRYNDRKASMREMGGMTAATVGPAADPRIHVTHDNAKGRMFNSMPSDLTEDEAAAVRAERERRSEAKSQLMRISSAQSLAGAVSGGASSSPNASNNGNGNNNNRSHNILQLLTMAIKRNVGQKEGYDVDDVVAFSKYCAPDLRSPTASGPSSYGVHRI</sequence>
<feature type="region of interest" description="Disordered" evidence="1">
    <location>
        <begin position="809"/>
        <end position="836"/>
    </location>
</feature>
<feature type="compositionally biased region" description="Low complexity" evidence="1">
    <location>
        <begin position="919"/>
        <end position="950"/>
    </location>
</feature>
<feature type="region of interest" description="Disordered" evidence="1">
    <location>
        <begin position="726"/>
        <end position="756"/>
    </location>
</feature>
<dbReference type="InterPro" id="IPR029058">
    <property type="entry name" value="AB_hydrolase_fold"/>
</dbReference>
<dbReference type="OrthoDB" id="5086500at2759"/>
<keyword evidence="3" id="KW-1185">Reference proteome</keyword>
<proteinExistence type="predicted"/>
<accession>A0A9P1H2Y3</accession>
<feature type="region of interest" description="Disordered" evidence="1">
    <location>
        <begin position="20"/>
        <end position="41"/>
    </location>
</feature>
<dbReference type="PANTHER" id="PTHR48187:SF2">
    <property type="entry name" value="LD21810P"/>
    <property type="match status" value="1"/>
</dbReference>
<dbReference type="AlphaFoldDB" id="A0A9P1H2Y3"/>
<evidence type="ECO:0000313" key="3">
    <source>
        <dbReference type="Proteomes" id="UP000838763"/>
    </source>
</evidence>
<feature type="compositionally biased region" description="Polar residues" evidence="1">
    <location>
        <begin position="26"/>
        <end position="37"/>
    </location>
</feature>
<evidence type="ECO:0000256" key="1">
    <source>
        <dbReference type="SAM" id="MobiDB-lite"/>
    </source>
</evidence>
<feature type="compositionally biased region" description="Basic and acidic residues" evidence="1">
    <location>
        <begin position="902"/>
        <end position="911"/>
    </location>
</feature>
<dbReference type="Gene3D" id="3.40.50.1820">
    <property type="entry name" value="alpha/beta hydrolase"/>
    <property type="match status" value="1"/>
</dbReference>
<gene>
    <name evidence="2" type="ORF">PPNO1_LOCUS4368</name>
</gene>
<reference evidence="2" key="1">
    <citation type="submission" date="2022-11" db="EMBL/GenBank/DDBJ databases">
        <authorList>
            <person name="Scott C."/>
            <person name="Bruce N."/>
        </authorList>
    </citation>
    <scope>NUCLEOTIDE SEQUENCE</scope>
</reference>
<dbReference type="SUPFAM" id="SSF52540">
    <property type="entry name" value="P-loop containing nucleoside triphosphate hydrolases"/>
    <property type="match status" value="1"/>
</dbReference>
<evidence type="ECO:0000313" key="2">
    <source>
        <dbReference type="EMBL" id="CAI4214639.1"/>
    </source>
</evidence>
<protein>
    <recommendedName>
        <fullName evidence="4">NB-ARC domain-containing protein</fullName>
    </recommendedName>
</protein>
<dbReference type="PANTHER" id="PTHR48187">
    <property type="entry name" value="LD21810P"/>
    <property type="match status" value="1"/>
</dbReference>
<feature type="compositionally biased region" description="Low complexity" evidence="1">
    <location>
        <begin position="726"/>
        <end position="737"/>
    </location>
</feature>
<name>A0A9P1H2Y3_9PEZI</name>
<comment type="caution">
    <text evidence="2">The sequence shown here is derived from an EMBL/GenBank/DDBJ whole genome shotgun (WGS) entry which is preliminary data.</text>
</comment>
<feature type="region of interest" description="Disordered" evidence="1">
    <location>
        <begin position="882"/>
        <end position="950"/>
    </location>
</feature>
<dbReference type="Proteomes" id="UP000838763">
    <property type="component" value="Unassembled WGS sequence"/>
</dbReference>
<dbReference type="InterPro" id="IPR027417">
    <property type="entry name" value="P-loop_NTPase"/>
</dbReference>